<dbReference type="EMBL" id="JAURVH010001513">
    <property type="protein sequence ID" value="KAK5934845.1"/>
    <property type="molecule type" value="Genomic_DNA"/>
</dbReference>
<evidence type="ECO:0000313" key="1">
    <source>
        <dbReference type="EMBL" id="KAK5934845.1"/>
    </source>
</evidence>
<gene>
    <name evidence="1" type="ORF">CgunFtcFv8_020264</name>
</gene>
<comment type="caution">
    <text evidence="1">The sequence shown here is derived from an EMBL/GenBank/DDBJ whole genome shotgun (WGS) entry which is preliminary data.</text>
</comment>
<evidence type="ECO:0000313" key="2">
    <source>
        <dbReference type="Proteomes" id="UP001331515"/>
    </source>
</evidence>
<organism evidence="1 2">
    <name type="scientific">Champsocephalus gunnari</name>
    <name type="common">Mackerel icefish</name>
    <dbReference type="NCBI Taxonomy" id="52237"/>
    <lineage>
        <taxon>Eukaryota</taxon>
        <taxon>Metazoa</taxon>
        <taxon>Chordata</taxon>
        <taxon>Craniata</taxon>
        <taxon>Vertebrata</taxon>
        <taxon>Euteleostomi</taxon>
        <taxon>Actinopterygii</taxon>
        <taxon>Neopterygii</taxon>
        <taxon>Teleostei</taxon>
        <taxon>Neoteleostei</taxon>
        <taxon>Acanthomorphata</taxon>
        <taxon>Eupercaria</taxon>
        <taxon>Perciformes</taxon>
        <taxon>Notothenioidei</taxon>
        <taxon>Channichthyidae</taxon>
        <taxon>Champsocephalus</taxon>
    </lineage>
</organism>
<accession>A0AAN8EDM5</accession>
<dbReference type="AlphaFoldDB" id="A0AAN8EDM5"/>
<dbReference type="Proteomes" id="UP001331515">
    <property type="component" value="Unassembled WGS sequence"/>
</dbReference>
<reference evidence="1 2" key="1">
    <citation type="journal article" date="2023" name="Mol. Biol. Evol.">
        <title>Genomics of Secondarily Temperate Adaptation in the Only Non-Antarctic Icefish.</title>
        <authorList>
            <person name="Rivera-Colon A.G."/>
            <person name="Rayamajhi N."/>
            <person name="Minhas B.F."/>
            <person name="Madrigal G."/>
            <person name="Bilyk K.T."/>
            <person name="Yoon V."/>
            <person name="Hune M."/>
            <person name="Gregory S."/>
            <person name="Cheng C.H.C."/>
            <person name="Catchen J.M."/>
        </authorList>
    </citation>
    <scope>NUCLEOTIDE SEQUENCE [LARGE SCALE GENOMIC DNA]</scope>
    <source>
        <tissue evidence="1">White muscle</tissue>
    </source>
</reference>
<name>A0AAN8EDM5_CHAGU</name>
<proteinExistence type="predicted"/>
<keyword evidence="2" id="KW-1185">Reference proteome</keyword>
<sequence length="127" mass="14193">MGFKILAGEKEAVCPAECEQKRIQTQKRMVHLGVRATRRDTDKPLQPPPALERTVSIRGQSAELHAVCRLHTARFHTFMLVQARSNPGLPQSEHGSSSLLVFTSKASPNYLEFAPTCPSRTSRLEIR</sequence>
<protein>
    <submittedName>
        <fullName evidence="1">Uncharacterized protein</fullName>
    </submittedName>
</protein>